<dbReference type="PROSITE" id="PS51450">
    <property type="entry name" value="LRR"/>
    <property type="match status" value="1"/>
</dbReference>
<reference evidence="3" key="1">
    <citation type="submission" date="2023-06" db="EMBL/GenBank/DDBJ databases">
        <title>Male Hemibagrus guttatus genome.</title>
        <authorList>
            <person name="Bian C."/>
        </authorList>
    </citation>
    <scope>NUCLEOTIDE SEQUENCE</scope>
    <source>
        <strain evidence="3">Male_cb2023</strain>
        <tissue evidence="3">Muscle</tissue>
    </source>
</reference>
<protein>
    <submittedName>
        <fullName evidence="3">Uncharacterized protein</fullName>
    </submittedName>
</protein>
<dbReference type="Proteomes" id="UP001274896">
    <property type="component" value="Unassembled WGS sequence"/>
</dbReference>
<dbReference type="InterPro" id="IPR051261">
    <property type="entry name" value="NLR"/>
</dbReference>
<feature type="non-terminal residue" evidence="3">
    <location>
        <position position="1"/>
    </location>
</feature>
<dbReference type="SUPFAM" id="SSF52047">
    <property type="entry name" value="RNI-like"/>
    <property type="match status" value="1"/>
</dbReference>
<evidence type="ECO:0000313" key="4">
    <source>
        <dbReference type="Proteomes" id="UP001274896"/>
    </source>
</evidence>
<evidence type="ECO:0000313" key="3">
    <source>
        <dbReference type="EMBL" id="KAK3506215.1"/>
    </source>
</evidence>
<proteinExistence type="predicted"/>
<dbReference type="InterPro" id="IPR032675">
    <property type="entry name" value="LRR_dom_sf"/>
</dbReference>
<evidence type="ECO:0000256" key="1">
    <source>
        <dbReference type="ARBA" id="ARBA00022614"/>
    </source>
</evidence>
<dbReference type="InterPro" id="IPR001611">
    <property type="entry name" value="Leu-rich_rpt"/>
</dbReference>
<evidence type="ECO:0000256" key="2">
    <source>
        <dbReference type="ARBA" id="ARBA00022737"/>
    </source>
</evidence>
<keyword evidence="4" id="KW-1185">Reference proteome</keyword>
<accession>A0AAE0PRA5</accession>
<name>A0AAE0PRA5_9TELE</name>
<keyword evidence="2" id="KW-0677">Repeat</keyword>
<sequence length="335" mass="36100">VSSLCFILFPSVSALDSALRSETSNLRELHLTGKTLNLSWNYLGDSGVKNLSSGLENPHCKRNQCGSSAIAVPAISTDEEVPQQVTSKLPDSSDSSALSLQCSHLILATIGSYEPGPSYDRFRDAHVPVPGGLCSSNDQALETALCTTSEECVIVSLYRLCKCGVSDEGCAALTSALRSNPSHLTYLNLSWNKLGAAGVESLSAVLENPHCKLETLSHGVEIRNYLLLITGIFSESVLGSAVLMACTRAESEQQSSQTTSPGHYAPSDWSWKCVVSEPKSEQHSLHLRSNPSHLRYLDLSCNNLRDSGVKSLSAVLENPHCKILMINHGVIFIQI</sequence>
<dbReference type="PANTHER" id="PTHR24106">
    <property type="entry name" value="NACHT, LRR AND CARD DOMAINS-CONTAINING"/>
    <property type="match status" value="1"/>
</dbReference>
<comment type="caution">
    <text evidence="3">The sequence shown here is derived from an EMBL/GenBank/DDBJ whole genome shotgun (WGS) entry which is preliminary data.</text>
</comment>
<dbReference type="Pfam" id="PF13516">
    <property type="entry name" value="LRR_6"/>
    <property type="match status" value="3"/>
</dbReference>
<dbReference type="SMART" id="SM00368">
    <property type="entry name" value="LRR_RI"/>
    <property type="match status" value="4"/>
</dbReference>
<organism evidence="3 4">
    <name type="scientific">Hemibagrus guttatus</name>
    <dbReference type="NCBI Taxonomy" id="175788"/>
    <lineage>
        <taxon>Eukaryota</taxon>
        <taxon>Metazoa</taxon>
        <taxon>Chordata</taxon>
        <taxon>Craniata</taxon>
        <taxon>Vertebrata</taxon>
        <taxon>Euteleostomi</taxon>
        <taxon>Actinopterygii</taxon>
        <taxon>Neopterygii</taxon>
        <taxon>Teleostei</taxon>
        <taxon>Ostariophysi</taxon>
        <taxon>Siluriformes</taxon>
        <taxon>Bagridae</taxon>
        <taxon>Hemibagrus</taxon>
    </lineage>
</organism>
<dbReference type="Gene3D" id="3.80.10.10">
    <property type="entry name" value="Ribonuclease Inhibitor"/>
    <property type="match status" value="2"/>
</dbReference>
<dbReference type="AlphaFoldDB" id="A0AAE0PRA5"/>
<dbReference type="EMBL" id="JAUCMX010000096">
    <property type="protein sequence ID" value="KAK3506215.1"/>
    <property type="molecule type" value="Genomic_DNA"/>
</dbReference>
<keyword evidence="1" id="KW-0433">Leucine-rich repeat</keyword>
<gene>
    <name evidence="3" type="ORF">QTP70_016774</name>
</gene>